<comment type="subcellular location">
    <subcellularLocation>
        <location evidence="1">Membrane</location>
        <topology evidence="1">Lipid-anchor</topology>
        <topology evidence="1">GPI-anchor</topology>
    </subcellularLocation>
    <subcellularLocation>
        <location evidence="2">Secreted</location>
    </subcellularLocation>
</comment>
<feature type="domain" description="CFEM" evidence="11">
    <location>
        <begin position="17"/>
        <end position="81"/>
    </location>
</feature>
<keyword evidence="6 10" id="KW-0732">Signal</keyword>
<keyword evidence="5" id="KW-0325">Glycoprotein</keyword>
<evidence type="ECO:0000256" key="3">
    <source>
        <dbReference type="ARBA" id="ARBA00010031"/>
    </source>
</evidence>
<proteinExistence type="inferred from homology"/>
<dbReference type="InterPro" id="IPR008427">
    <property type="entry name" value="Extracellular_membr_CFEM_dom"/>
</dbReference>
<evidence type="ECO:0000256" key="9">
    <source>
        <dbReference type="SAM" id="MobiDB-lite"/>
    </source>
</evidence>
<feature type="chain" id="PRO_5002089272" evidence="10">
    <location>
        <begin position="18"/>
        <end position="217"/>
    </location>
</feature>
<dbReference type="Pfam" id="PF05730">
    <property type="entry name" value="CFEM"/>
    <property type="match status" value="1"/>
</dbReference>
<protein>
    <submittedName>
        <fullName evidence="12">Extracellular membrane protein, CFEM domain protein</fullName>
    </submittedName>
</protein>
<keyword evidence="8" id="KW-0449">Lipoprotein</keyword>
<comment type="similarity">
    <text evidence="3">Belongs to the RBT5 family.</text>
</comment>
<evidence type="ECO:0000259" key="11">
    <source>
        <dbReference type="Pfam" id="PF05730"/>
    </source>
</evidence>
<feature type="region of interest" description="Disordered" evidence="9">
    <location>
        <begin position="155"/>
        <end position="187"/>
    </location>
</feature>
<keyword evidence="7" id="KW-1015">Disulfide bond</keyword>
<reference evidence="12 13" key="1">
    <citation type="journal article" date="2014" name="Proc. Natl. Acad. Sci. U.S.A.">
        <title>Trajectory and genomic determinants of fungal-pathogen speciation and host adaptation.</title>
        <authorList>
            <person name="Hu X."/>
            <person name="Xiao G."/>
            <person name="Zheng P."/>
            <person name="Shang Y."/>
            <person name="Su Y."/>
            <person name="Zhang X."/>
            <person name="Liu X."/>
            <person name="Zhan S."/>
            <person name="St Leger R.J."/>
            <person name="Wang C."/>
        </authorList>
    </citation>
    <scope>NUCLEOTIDE SEQUENCE [LARGE SCALE GENOMIC DNA]</scope>
    <source>
        <strain evidence="12 13">ARSEF 977</strain>
    </source>
</reference>
<evidence type="ECO:0000256" key="5">
    <source>
        <dbReference type="ARBA" id="ARBA00022622"/>
    </source>
</evidence>
<dbReference type="AlphaFoldDB" id="A0A0B4GZB6"/>
<evidence type="ECO:0000256" key="8">
    <source>
        <dbReference type="ARBA" id="ARBA00023288"/>
    </source>
</evidence>
<feature type="compositionally biased region" description="Polar residues" evidence="9">
    <location>
        <begin position="157"/>
        <end position="187"/>
    </location>
</feature>
<evidence type="ECO:0000313" key="13">
    <source>
        <dbReference type="Proteomes" id="UP000031192"/>
    </source>
</evidence>
<keyword evidence="5" id="KW-0336">GPI-anchor</keyword>
<keyword evidence="4" id="KW-0964">Secreted</keyword>
<evidence type="ECO:0000256" key="4">
    <source>
        <dbReference type="ARBA" id="ARBA00022525"/>
    </source>
</evidence>
<dbReference type="GO" id="GO:0098552">
    <property type="term" value="C:side of membrane"/>
    <property type="evidence" value="ECO:0007669"/>
    <property type="project" value="UniProtKB-KW"/>
</dbReference>
<evidence type="ECO:0000256" key="1">
    <source>
        <dbReference type="ARBA" id="ARBA00004589"/>
    </source>
</evidence>
<comment type="caution">
    <text evidence="12">The sequence shown here is derived from an EMBL/GenBank/DDBJ whole genome shotgun (WGS) entry which is preliminary data.</text>
</comment>
<dbReference type="OrthoDB" id="1193027at2759"/>
<feature type="region of interest" description="Disordered" evidence="9">
    <location>
        <begin position="100"/>
        <end position="123"/>
    </location>
</feature>
<accession>A0A0B4GZB6</accession>
<dbReference type="GO" id="GO:0005576">
    <property type="term" value="C:extracellular region"/>
    <property type="evidence" value="ECO:0007669"/>
    <property type="project" value="UniProtKB-SubCell"/>
</dbReference>
<evidence type="ECO:0000256" key="6">
    <source>
        <dbReference type="ARBA" id="ARBA00022729"/>
    </source>
</evidence>
<dbReference type="HOGENOM" id="CLU_099566_0_0_1"/>
<dbReference type="Proteomes" id="UP000031192">
    <property type="component" value="Unassembled WGS sequence"/>
</dbReference>
<evidence type="ECO:0000313" key="12">
    <source>
        <dbReference type="EMBL" id="KID88138.1"/>
    </source>
</evidence>
<evidence type="ECO:0000256" key="7">
    <source>
        <dbReference type="ARBA" id="ARBA00023157"/>
    </source>
</evidence>
<evidence type="ECO:0000256" key="10">
    <source>
        <dbReference type="SAM" id="SignalP"/>
    </source>
</evidence>
<gene>
    <name evidence="12" type="ORF">MGU_04967</name>
</gene>
<name>A0A0B4GZB6_METGA</name>
<dbReference type="EMBL" id="AZNH01000013">
    <property type="protein sequence ID" value="KID88138.1"/>
    <property type="molecule type" value="Genomic_DNA"/>
</dbReference>
<feature type="signal peptide" evidence="10">
    <location>
        <begin position="1"/>
        <end position="17"/>
    </location>
</feature>
<organism evidence="12 13">
    <name type="scientific">Metarhizium guizhouense (strain ARSEF 977)</name>
    <dbReference type="NCBI Taxonomy" id="1276136"/>
    <lineage>
        <taxon>Eukaryota</taxon>
        <taxon>Fungi</taxon>
        <taxon>Dikarya</taxon>
        <taxon>Ascomycota</taxon>
        <taxon>Pezizomycotina</taxon>
        <taxon>Sordariomycetes</taxon>
        <taxon>Hypocreomycetidae</taxon>
        <taxon>Hypocreales</taxon>
        <taxon>Clavicipitaceae</taxon>
        <taxon>Metarhizium</taxon>
    </lineage>
</organism>
<evidence type="ECO:0000256" key="2">
    <source>
        <dbReference type="ARBA" id="ARBA00004613"/>
    </source>
</evidence>
<keyword evidence="5" id="KW-0472">Membrane</keyword>
<keyword evidence="13" id="KW-1185">Reference proteome</keyword>
<sequence>MKTTVVAVTALLATVSAQSLCAVDCFQSVVTEHPPLSCKEASMYLCFCKGKDLQNYFAECAYSKCGDNAQDAVNFGVSLCKAVDMGVPIDPPTRPVIPATSQAPAVTTPSTTSNAPVDTAVKSSPENDVTTILNAASTATSAAASAVASTVVPPVQGHSSQASSTIATVTQQPSQTTNQTGAQPTSSGVVTAAGVNLKLGTAMLGAMCVGAAAVQLL</sequence>